<reference evidence="3 4" key="1">
    <citation type="submission" date="2019-09" db="EMBL/GenBank/DDBJ databases">
        <authorList>
            <person name="Cao W.R."/>
        </authorList>
    </citation>
    <scope>NUCLEOTIDE SEQUENCE [LARGE SCALE GENOMIC DNA]</scope>
    <source>
        <strain evidence="4">a4</strain>
    </source>
</reference>
<evidence type="ECO:0000256" key="1">
    <source>
        <dbReference type="SAM" id="Phobius"/>
    </source>
</evidence>
<feature type="transmembrane region" description="Helical" evidence="1">
    <location>
        <begin position="12"/>
        <end position="28"/>
    </location>
</feature>
<dbReference type="Proteomes" id="UP000467305">
    <property type="component" value="Unassembled WGS sequence"/>
</dbReference>
<dbReference type="AlphaFoldDB" id="A0A7J5A812"/>
<evidence type="ECO:0000259" key="2">
    <source>
        <dbReference type="Pfam" id="PF14258"/>
    </source>
</evidence>
<feature type="transmembrane region" description="Helical" evidence="1">
    <location>
        <begin position="284"/>
        <end position="301"/>
    </location>
</feature>
<proteinExistence type="predicted"/>
<gene>
    <name evidence="3" type="ORF">F7018_16345</name>
</gene>
<dbReference type="InterPro" id="IPR025646">
    <property type="entry name" value="DUF4350"/>
</dbReference>
<comment type="caution">
    <text evidence="3">The sequence shown here is derived from an EMBL/GenBank/DDBJ whole genome shotgun (WGS) entry which is preliminary data.</text>
</comment>
<keyword evidence="1" id="KW-0472">Membrane</keyword>
<keyword evidence="1" id="KW-1133">Transmembrane helix</keyword>
<dbReference type="EMBL" id="WAAU01000031">
    <property type="protein sequence ID" value="KAB1153637.1"/>
    <property type="molecule type" value="Genomic_DNA"/>
</dbReference>
<dbReference type="Pfam" id="PF14258">
    <property type="entry name" value="DUF4350"/>
    <property type="match status" value="1"/>
</dbReference>
<keyword evidence="1" id="KW-0812">Transmembrane</keyword>
<organism evidence="3 4">
    <name type="scientific">Tenacibaculum aiptasiae</name>
    <dbReference type="NCBI Taxonomy" id="426481"/>
    <lineage>
        <taxon>Bacteria</taxon>
        <taxon>Pseudomonadati</taxon>
        <taxon>Bacteroidota</taxon>
        <taxon>Flavobacteriia</taxon>
        <taxon>Flavobacteriales</taxon>
        <taxon>Flavobacteriaceae</taxon>
        <taxon>Tenacibaculum</taxon>
    </lineage>
</organism>
<evidence type="ECO:0000313" key="4">
    <source>
        <dbReference type="Proteomes" id="UP000467305"/>
    </source>
</evidence>
<evidence type="ECO:0000313" key="3">
    <source>
        <dbReference type="EMBL" id="KAB1153637.1"/>
    </source>
</evidence>
<sequence>MLKFKELDKKLKIYIGLLIFIILGIVYIESVKPKEINWFPSYAANHKIPYGTYILHEELPSLFSEKKVKDVYQNPYLFLKDSTRKGTYLFIDNALNFGDDEFEELLDFVERGNNVFIATNGIYIDTLNVRTKQLSTSAFEEKAYQKMSNPQFGDKEYYFDRDFPKRYFSEIDTLNTTILGEIIIKDGDGVVESTEANYIRTKYGKGYFYLHTFPQAFTNYSMLLKDNYEYVGNVLSYLDKNNSGVDDGKSYSDNIILWDTYYKTGKSRIASPMHYVLSSKHLKWAYYVALIGVLFFIVFKGKRKQRFIPVITPLKNQTLAFTRTIANMYYEKSDHKNIASHKINYFLEYIRTTYRLSTLKIDEAFYEKLSSRSGKPYDDVVNLFKKIDAIASKEHIKEEELTALNKAIEAFKE</sequence>
<feature type="domain" description="DUF4350" evidence="2">
    <location>
        <begin position="47"/>
        <end position="233"/>
    </location>
</feature>
<name>A0A7J5A812_9FLAO</name>
<dbReference type="OrthoDB" id="1111222at2"/>
<keyword evidence="4" id="KW-1185">Reference proteome</keyword>
<accession>A0A7J5A812</accession>
<protein>
    <submittedName>
        <fullName evidence="3">DUF4350 domain-containing protein</fullName>
    </submittedName>
</protein>